<dbReference type="EMBL" id="BAAFRS010000332">
    <property type="protein sequence ID" value="GAB1227322.1"/>
    <property type="molecule type" value="Genomic_DNA"/>
</dbReference>
<dbReference type="Proteomes" id="UP001628156">
    <property type="component" value="Unassembled WGS sequence"/>
</dbReference>
<accession>A0ABQ0DWU4</accession>
<feature type="compositionally biased region" description="Polar residues" evidence="1">
    <location>
        <begin position="180"/>
        <end position="189"/>
    </location>
</feature>
<sequence>MFITKSYFDPDNELERTNKPDIINEYFSKTEESVFDDANYEEYNEEFGNIDYPNEEEQSKEKQKEIQDEEATTYKIINPINPEQIYTYDDNTIKILDGVIDINNDEVPVDTLIQNNEIIENDISEENLNDITVLITDRDDKVILADNIEEDKIAEVLQKLEQTPLQEEIEIHKDVRSRQFHNTTKTIQKNKPMDDEEDKKNRKRYRKLNDFFNDNYKKRGEDISSNNEKNRGDNKCKIKYQAKRLFEEKLTSALFNPPRNNILPPQQPIQEIRSLKQIIINPQQKKKKKSTKKID</sequence>
<keyword evidence="3" id="KW-1185">Reference proteome</keyword>
<evidence type="ECO:0000256" key="1">
    <source>
        <dbReference type="SAM" id="MobiDB-lite"/>
    </source>
</evidence>
<proteinExistence type="predicted"/>
<protein>
    <submittedName>
        <fullName evidence="2">Uncharacterized protein</fullName>
    </submittedName>
</protein>
<organism evidence="2 3">
    <name type="scientific">Entamoeba nuttalli</name>
    <dbReference type="NCBI Taxonomy" id="412467"/>
    <lineage>
        <taxon>Eukaryota</taxon>
        <taxon>Amoebozoa</taxon>
        <taxon>Evosea</taxon>
        <taxon>Archamoebae</taxon>
        <taxon>Mastigamoebida</taxon>
        <taxon>Entamoebidae</taxon>
        <taxon>Entamoeba</taxon>
    </lineage>
</organism>
<name>A0ABQ0DWU4_9EUKA</name>
<gene>
    <name evidence="2" type="ORF">ENUP19_0332G0019</name>
</gene>
<reference evidence="2 3" key="1">
    <citation type="journal article" date="2019" name="PLoS Negl. Trop. Dis.">
        <title>Whole genome sequencing of Entamoeba nuttalli reveals mammalian host-related molecular signatures and a novel octapeptide-repeat surface protein.</title>
        <authorList>
            <person name="Tanaka M."/>
            <person name="Makiuchi T."/>
            <person name="Komiyama T."/>
            <person name="Shiina T."/>
            <person name="Osaki K."/>
            <person name="Tachibana H."/>
        </authorList>
    </citation>
    <scope>NUCLEOTIDE SEQUENCE [LARGE SCALE GENOMIC DNA]</scope>
    <source>
        <strain evidence="2 3">P19-061405</strain>
    </source>
</reference>
<evidence type="ECO:0000313" key="2">
    <source>
        <dbReference type="EMBL" id="GAB1227322.1"/>
    </source>
</evidence>
<feature type="region of interest" description="Disordered" evidence="1">
    <location>
        <begin position="179"/>
        <end position="208"/>
    </location>
</feature>
<comment type="caution">
    <text evidence="2">The sequence shown here is derived from an EMBL/GenBank/DDBJ whole genome shotgun (WGS) entry which is preliminary data.</text>
</comment>
<evidence type="ECO:0000313" key="3">
    <source>
        <dbReference type="Proteomes" id="UP001628156"/>
    </source>
</evidence>